<organism evidence="2 3">
    <name type="scientific">Streptomyces poriferorum</name>
    <dbReference type="NCBI Taxonomy" id="2798799"/>
    <lineage>
        <taxon>Bacteria</taxon>
        <taxon>Bacillati</taxon>
        <taxon>Actinomycetota</taxon>
        <taxon>Actinomycetes</taxon>
        <taxon>Kitasatosporales</taxon>
        <taxon>Streptomycetaceae</taxon>
        <taxon>Streptomyces</taxon>
    </lineage>
</organism>
<feature type="region of interest" description="Disordered" evidence="1">
    <location>
        <begin position="33"/>
        <end position="86"/>
    </location>
</feature>
<proteinExistence type="predicted"/>
<evidence type="ECO:0000313" key="2">
    <source>
        <dbReference type="EMBL" id="WLQ57900.1"/>
    </source>
</evidence>
<protein>
    <recommendedName>
        <fullName evidence="4">DUF2267 domain-containing protein</fullName>
    </recommendedName>
</protein>
<feature type="compositionally biased region" description="Basic and acidic residues" evidence="1">
    <location>
        <begin position="67"/>
        <end position="86"/>
    </location>
</feature>
<accession>A0ABY9IRN6</accession>
<name>A0ABY9IRN6_9ACTN</name>
<reference evidence="2 3" key="1">
    <citation type="submission" date="2023-03" db="EMBL/GenBank/DDBJ databases">
        <title>Isolation and description of six Streptomyces strains from soil environments, able to metabolize different microbial glucans.</title>
        <authorList>
            <person name="Widen T."/>
            <person name="Larsbrink J."/>
        </authorList>
    </citation>
    <scope>NUCLEOTIDE SEQUENCE [LARGE SCALE GENOMIC DNA]</scope>
    <source>
        <strain evidence="2 3">Alt2</strain>
    </source>
</reference>
<evidence type="ECO:0000256" key="1">
    <source>
        <dbReference type="SAM" id="MobiDB-lite"/>
    </source>
</evidence>
<sequence length="86" mass="9176">MRGDRAARTPVRIDAAERLTSVAETAEAHLGLLRTATEPQTTDDARARIGSLLPADLRGWAAPSPGGEDRTSDQVSRARPDPEGRS</sequence>
<evidence type="ECO:0000313" key="3">
    <source>
        <dbReference type="Proteomes" id="UP001235744"/>
    </source>
</evidence>
<dbReference type="Proteomes" id="UP001235744">
    <property type="component" value="Chromosome"/>
</dbReference>
<keyword evidence="3" id="KW-1185">Reference proteome</keyword>
<dbReference type="RefSeq" id="WP_219567810.1">
    <property type="nucleotide sequence ID" value="NZ_CP120988.1"/>
</dbReference>
<dbReference type="EMBL" id="CP120988">
    <property type="protein sequence ID" value="WLQ57900.1"/>
    <property type="molecule type" value="Genomic_DNA"/>
</dbReference>
<gene>
    <name evidence="2" type="ORF">P8A19_21785</name>
</gene>
<evidence type="ECO:0008006" key="4">
    <source>
        <dbReference type="Google" id="ProtNLM"/>
    </source>
</evidence>